<comment type="caution">
    <text evidence="2">The sequence shown here is derived from an EMBL/GenBank/DDBJ whole genome shotgun (WGS) entry which is preliminary data.</text>
</comment>
<evidence type="ECO:0000313" key="3">
    <source>
        <dbReference type="Proteomes" id="UP000011519"/>
    </source>
</evidence>
<dbReference type="Proteomes" id="UP000011519">
    <property type="component" value="Unassembled WGS sequence"/>
</dbReference>
<dbReference type="NCBIfam" id="TIGR04354">
    <property type="entry name" value="amphi-Trp"/>
    <property type="match status" value="1"/>
</dbReference>
<dbReference type="AlphaFoldDB" id="L9ZVN5"/>
<protein>
    <recommendedName>
        <fullName evidence="1">Amphi-Trp domain-containing protein</fullName>
    </recommendedName>
</protein>
<dbReference type="InterPro" id="IPR027598">
    <property type="entry name" value="Amphi-Trp_dom"/>
</dbReference>
<proteinExistence type="predicted"/>
<evidence type="ECO:0000259" key="1">
    <source>
        <dbReference type="Pfam" id="PF20068"/>
    </source>
</evidence>
<feature type="domain" description="Amphi-Trp" evidence="1">
    <location>
        <begin position="7"/>
        <end position="80"/>
    </location>
</feature>
<reference evidence="2 3" key="1">
    <citation type="journal article" date="2014" name="PLoS Genet.">
        <title>Phylogenetically driven sequencing of extremely halophilic archaea reveals strategies for static and dynamic osmo-response.</title>
        <authorList>
            <person name="Becker E.A."/>
            <person name="Seitzer P.M."/>
            <person name="Tritt A."/>
            <person name="Larsen D."/>
            <person name="Krusor M."/>
            <person name="Yao A.I."/>
            <person name="Wu D."/>
            <person name="Madern D."/>
            <person name="Eisen J.A."/>
            <person name="Darling A.E."/>
            <person name="Facciotti M.T."/>
        </authorList>
    </citation>
    <scope>NUCLEOTIDE SEQUENCE [LARGE SCALE GENOMIC DNA]</scope>
    <source>
        <strain evidence="2 3">JCM 10989</strain>
    </source>
</reference>
<sequence length="81" mass="9150">MAQRTTVDQAQSRDELAAYFEHLAAEFRAGGEQVNIDVGNKTVALSPPETVETSIDVIERSTMFRGNRETVRIELNWKPEQ</sequence>
<keyword evidence="3" id="KW-1185">Reference proteome</keyword>
<dbReference type="STRING" id="1227493.C483_12843"/>
<dbReference type="OrthoDB" id="166015at2157"/>
<organism evidence="2 3">
    <name type="scientific">Natrialba hulunbeirensis JCM 10989</name>
    <dbReference type="NCBI Taxonomy" id="1227493"/>
    <lineage>
        <taxon>Archaea</taxon>
        <taxon>Methanobacteriati</taxon>
        <taxon>Methanobacteriota</taxon>
        <taxon>Stenosarchaea group</taxon>
        <taxon>Halobacteria</taxon>
        <taxon>Halobacteriales</taxon>
        <taxon>Natrialbaceae</taxon>
        <taxon>Natrialba</taxon>
    </lineage>
</organism>
<dbReference type="RefSeq" id="WP_006653744.1">
    <property type="nucleotide sequence ID" value="NZ_AOIM01000035.1"/>
</dbReference>
<dbReference type="Pfam" id="PF20068">
    <property type="entry name" value="Amphi-Trp"/>
    <property type="match status" value="1"/>
</dbReference>
<dbReference type="PATRIC" id="fig|1227493.4.peg.2573"/>
<accession>L9ZVN5</accession>
<gene>
    <name evidence="2" type="ORF">C483_12843</name>
</gene>
<evidence type="ECO:0000313" key="2">
    <source>
        <dbReference type="EMBL" id="ELY90399.1"/>
    </source>
</evidence>
<name>L9ZVN5_9EURY</name>
<dbReference type="EMBL" id="AOIM01000035">
    <property type="protein sequence ID" value="ELY90399.1"/>
    <property type="molecule type" value="Genomic_DNA"/>
</dbReference>